<dbReference type="Proteomes" id="UP000198814">
    <property type="component" value="Unassembled WGS sequence"/>
</dbReference>
<evidence type="ECO:0000313" key="2">
    <source>
        <dbReference type="EMBL" id="SEO76643.1"/>
    </source>
</evidence>
<name>A0A1H8SEM9_9PROT</name>
<protein>
    <submittedName>
        <fullName evidence="2">Uncharacterized protein</fullName>
    </submittedName>
</protein>
<gene>
    <name evidence="2" type="ORF">SAMN05216333_11824</name>
</gene>
<reference evidence="3" key="1">
    <citation type="submission" date="2016-10" db="EMBL/GenBank/DDBJ databases">
        <authorList>
            <person name="Varghese N."/>
            <person name="Submissions S."/>
        </authorList>
    </citation>
    <scope>NUCLEOTIDE SEQUENCE [LARGE SCALE GENOMIC DNA]</scope>
    <source>
        <strain evidence="3">Nm76</strain>
    </source>
</reference>
<proteinExistence type="predicted"/>
<evidence type="ECO:0000313" key="3">
    <source>
        <dbReference type="Proteomes" id="UP000198814"/>
    </source>
</evidence>
<sequence length="186" mass="20555">MKKLLVWGLLSSFFIPCAAVAAELPSFSSSERIVRIPQITVNNNDLLYDVELQLDFDSGKFSILKYSDTAPSGIAELNLPFKLAMDHTAQIGSTGLQIRFSDVTEDSRCPSDIECIWSGQVVIAIDVIRAGKDPEKITLTSPNVYPIVHELSDYKLELLAVQPYPATGAAIKKQDYRVILRVTPLL</sequence>
<dbReference type="RefSeq" id="WP_090320421.1">
    <property type="nucleotide sequence ID" value="NZ_FNOE01000019.1"/>
</dbReference>
<organism evidence="2 3">
    <name type="scientific">Nitrosomonas oligotropha</name>
    <dbReference type="NCBI Taxonomy" id="42354"/>
    <lineage>
        <taxon>Bacteria</taxon>
        <taxon>Pseudomonadati</taxon>
        <taxon>Pseudomonadota</taxon>
        <taxon>Betaproteobacteria</taxon>
        <taxon>Nitrosomonadales</taxon>
        <taxon>Nitrosomonadaceae</taxon>
        <taxon>Nitrosomonas</taxon>
    </lineage>
</organism>
<dbReference type="AlphaFoldDB" id="A0A1H8SEM9"/>
<dbReference type="EMBL" id="FODO01000018">
    <property type="protein sequence ID" value="SEO76643.1"/>
    <property type="molecule type" value="Genomic_DNA"/>
</dbReference>
<evidence type="ECO:0000256" key="1">
    <source>
        <dbReference type="SAM" id="SignalP"/>
    </source>
</evidence>
<feature type="signal peptide" evidence="1">
    <location>
        <begin position="1"/>
        <end position="21"/>
    </location>
</feature>
<dbReference type="OrthoDB" id="163809at2"/>
<keyword evidence="3" id="KW-1185">Reference proteome</keyword>
<accession>A0A1H8SEM9</accession>
<feature type="chain" id="PRO_5011611318" evidence="1">
    <location>
        <begin position="22"/>
        <end position="186"/>
    </location>
</feature>
<keyword evidence="1" id="KW-0732">Signal</keyword>
<dbReference type="STRING" id="42354.SAMN05216333_11824"/>